<evidence type="ECO:0000256" key="12">
    <source>
        <dbReference type="PROSITE-ProRule" id="PRU00723"/>
    </source>
</evidence>
<dbReference type="InterPro" id="IPR000467">
    <property type="entry name" value="G_patch_dom"/>
</dbReference>
<evidence type="ECO:0000256" key="1">
    <source>
        <dbReference type="ARBA" id="ARBA00004062"/>
    </source>
</evidence>
<keyword evidence="6 12" id="KW-0863">Zinc-finger</keyword>
<reference evidence="17" key="1">
    <citation type="submission" date="2021-12" db="EMBL/GenBank/DDBJ databases">
        <authorList>
            <person name="King R."/>
        </authorList>
    </citation>
    <scope>NUCLEOTIDE SEQUENCE</scope>
</reference>
<accession>A0A9P0AG46</accession>
<evidence type="ECO:0000256" key="2">
    <source>
        <dbReference type="ARBA" id="ARBA00004123"/>
    </source>
</evidence>
<dbReference type="InterPro" id="IPR000571">
    <property type="entry name" value="Znf_CCCH"/>
</dbReference>
<evidence type="ECO:0000259" key="15">
    <source>
        <dbReference type="PROSITE" id="PS50103"/>
    </source>
</evidence>
<proteinExistence type="predicted"/>
<keyword evidence="8" id="KW-0805">Transcription regulation</keyword>
<feature type="domain" description="C3H1-type" evidence="15">
    <location>
        <begin position="157"/>
        <end position="185"/>
    </location>
</feature>
<evidence type="ECO:0000256" key="6">
    <source>
        <dbReference type="ARBA" id="ARBA00022771"/>
    </source>
</evidence>
<keyword evidence="11" id="KW-0539">Nucleus</keyword>
<protein>
    <recommendedName>
        <fullName evidence="3">Zinc finger CCCH-type with G patch domain-containing protein</fullName>
    </recommendedName>
</protein>
<evidence type="ECO:0000313" key="17">
    <source>
        <dbReference type="EMBL" id="CAH0393836.1"/>
    </source>
</evidence>
<keyword evidence="9" id="KW-0238">DNA-binding</keyword>
<evidence type="ECO:0000256" key="7">
    <source>
        <dbReference type="ARBA" id="ARBA00022833"/>
    </source>
</evidence>
<sequence>MAAEEDNNIEALKSSLAQYKTQLSEIEEAIKSSSDESTKGDLVQLGSDIQELISLTEENLSQLESASRKKAFEDELAQFDAEIENLEGSGSNEPEASNLADIQNELEHIVGSKCQAPFDHFGESSYHNALVINVETPDEVSSMDDIMVQILFVNPIYKNMVPCPYFLEGDCKFSADQCHFSHGHAVPFIELKEYKEPDFSKAVPGCAVLAKMGDGLWKRAILISRLDDTTCSVKLESSASAEMEIQLQDILPLETSAGEDLSDSDSSSSSEEDGVNNVEELDERKLALINETLLNPQTRSALGAWEKHTKGIGSKLMASMGYIAGTGLGKNSDGKVDPVEAVVFPTGKSLDYCMKLKESSGDKDLFQAERRRKRHAAKMEKARKHSYEREKQRGFFFSFLNEQLAGPSTPTPTQKSNVSLKNSSLKGLNVDSMRVGEDIKRVSKDIVKLKESLSRHATGSAVHSSISNKLRMAQNELFGLQNRENSINKEKSDRKSREKMSVF</sequence>
<dbReference type="SMART" id="SM00356">
    <property type="entry name" value="ZnF_C3H1"/>
    <property type="match status" value="1"/>
</dbReference>
<dbReference type="Proteomes" id="UP001152759">
    <property type="component" value="Chromosome 7"/>
</dbReference>
<dbReference type="PROSITE" id="PS50174">
    <property type="entry name" value="G_PATCH"/>
    <property type="match status" value="1"/>
</dbReference>
<dbReference type="SMART" id="SM00443">
    <property type="entry name" value="G_patch"/>
    <property type="match status" value="1"/>
</dbReference>
<evidence type="ECO:0000259" key="16">
    <source>
        <dbReference type="PROSITE" id="PS50174"/>
    </source>
</evidence>
<keyword evidence="13" id="KW-0175">Coiled coil</keyword>
<comment type="subcellular location">
    <subcellularLocation>
        <location evidence="2">Nucleus</location>
    </subcellularLocation>
</comment>
<evidence type="ECO:0000256" key="11">
    <source>
        <dbReference type="ARBA" id="ARBA00023242"/>
    </source>
</evidence>
<evidence type="ECO:0000313" key="18">
    <source>
        <dbReference type="Proteomes" id="UP001152759"/>
    </source>
</evidence>
<evidence type="ECO:0000256" key="10">
    <source>
        <dbReference type="ARBA" id="ARBA00023163"/>
    </source>
</evidence>
<dbReference type="AlphaFoldDB" id="A0A9P0AG46"/>
<keyword evidence="18" id="KW-1185">Reference proteome</keyword>
<evidence type="ECO:0000256" key="5">
    <source>
        <dbReference type="ARBA" id="ARBA00022723"/>
    </source>
</evidence>
<evidence type="ECO:0000256" key="14">
    <source>
        <dbReference type="SAM" id="MobiDB-lite"/>
    </source>
</evidence>
<dbReference type="GO" id="GO:0001227">
    <property type="term" value="F:DNA-binding transcription repressor activity, RNA polymerase II-specific"/>
    <property type="evidence" value="ECO:0007669"/>
    <property type="project" value="TreeGrafter"/>
</dbReference>
<keyword evidence="4" id="KW-0678">Repressor</keyword>
<gene>
    <name evidence="17" type="ORF">BEMITA_LOCUS12194</name>
</gene>
<dbReference type="CDD" id="cd20384">
    <property type="entry name" value="Tudor_ZGPAT"/>
    <property type="match status" value="1"/>
</dbReference>
<keyword evidence="5 12" id="KW-0479">Metal-binding</keyword>
<dbReference type="PANTHER" id="PTHR46297:SF1">
    <property type="entry name" value="ZINC FINGER CCCH-TYPE WITH G PATCH DOMAIN-CONTAINING PROTEIN"/>
    <property type="match status" value="1"/>
</dbReference>
<feature type="region of interest" description="Disordered" evidence="14">
    <location>
        <begin position="257"/>
        <end position="277"/>
    </location>
</feature>
<comment type="function">
    <text evidence="1">Transcription repressor.</text>
</comment>
<evidence type="ECO:0000256" key="13">
    <source>
        <dbReference type="SAM" id="Coils"/>
    </source>
</evidence>
<feature type="domain" description="G-patch" evidence="16">
    <location>
        <begin position="309"/>
        <end position="355"/>
    </location>
</feature>
<dbReference type="GO" id="GO:0000978">
    <property type="term" value="F:RNA polymerase II cis-regulatory region sequence-specific DNA binding"/>
    <property type="evidence" value="ECO:0007669"/>
    <property type="project" value="TreeGrafter"/>
</dbReference>
<feature type="region of interest" description="Disordered" evidence="14">
    <location>
        <begin position="477"/>
        <end position="503"/>
    </location>
</feature>
<evidence type="ECO:0000256" key="9">
    <source>
        <dbReference type="ARBA" id="ARBA00023125"/>
    </source>
</evidence>
<dbReference type="KEGG" id="btab:109041126"/>
<name>A0A9P0AG46_BEMTA</name>
<dbReference type="GO" id="GO:0008270">
    <property type="term" value="F:zinc ion binding"/>
    <property type="evidence" value="ECO:0007669"/>
    <property type="project" value="UniProtKB-KW"/>
</dbReference>
<feature type="zinc finger region" description="C3H1-type" evidence="12">
    <location>
        <begin position="157"/>
        <end position="185"/>
    </location>
</feature>
<keyword evidence="7 12" id="KW-0862">Zinc</keyword>
<feature type="coiled-coil region" evidence="13">
    <location>
        <begin position="2"/>
        <end position="36"/>
    </location>
</feature>
<dbReference type="Gene3D" id="2.30.30.1190">
    <property type="match status" value="1"/>
</dbReference>
<keyword evidence="10" id="KW-0804">Transcription</keyword>
<evidence type="ECO:0000256" key="8">
    <source>
        <dbReference type="ARBA" id="ARBA00023015"/>
    </source>
</evidence>
<dbReference type="Pfam" id="PF01585">
    <property type="entry name" value="G-patch"/>
    <property type="match status" value="1"/>
</dbReference>
<feature type="compositionally biased region" description="Basic and acidic residues" evidence="14">
    <location>
        <begin position="486"/>
        <end position="503"/>
    </location>
</feature>
<organism evidence="17 18">
    <name type="scientific">Bemisia tabaci</name>
    <name type="common">Sweetpotato whitefly</name>
    <name type="synonym">Aleurodes tabaci</name>
    <dbReference type="NCBI Taxonomy" id="7038"/>
    <lineage>
        <taxon>Eukaryota</taxon>
        <taxon>Metazoa</taxon>
        <taxon>Ecdysozoa</taxon>
        <taxon>Arthropoda</taxon>
        <taxon>Hexapoda</taxon>
        <taxon>Insecta</taxon>
        <taxon>Pterygota</taxon>
        <taxon>Neoptera</taxon>
        <taxon>Paraneoptera</taxon>
        <taxon>Hemiptera</taxon>
        <taxon>Sternorrhyncha</taxon>
        <taxon>Aleyrodoidea</taxon>
        <taxon>Aleyrodidae</taxon>
        <taxon>Aleyrodinae</taxon>
        <taxon>Bemisia</taxon>
    </lineage>
</organism>
<evidence type="ECO:0000256" key="3">
    <source>
        <dbReference type="ARBA" id="ARBA00022414"/>
    </source>
</evidence>
<dbReference type="GO" id="GO:0005634">
    <property type="term" value="C:nucleus"/>
    <property type="evidence" value="ECO:0007669"/>
    <property type="project" value="UniProtKB-SubCell"/>
</dbReference>
<evidence type="ECO:0000256" key="4">
    <source>
        <dbReference type="ARBA" id="ARBA00022491"/>
    </source>
</evidence>
<dbReference type="EMBL" id="OU963868">
    <property type="protein sequence ID" value="CAH0393836.1"/>
    <property type="molecule type" value="Genomic_DNA"/>
</dbReference>
<dbReference type="PANTHER" id="PTHR46297">
    <property type="entry name" value="ZINC FINGER CCCH-TYPE WITH G PATCH DOMAIN-CONTAINING PROTEIN"/>
    <property type="match status" value="1"/>
</dbReference>
<dbReference type="PROSITE" id="PS50103">
    <property type="entry name" value="ZF_C3H1"/>
    <property type="match status" value="1"/>
</dbReference>